<dbReference type="STRING" id="67344.SAMN05216505_1193"/>
<feature type="transmembrane region" description="Helical" evidence="9">
    <location>
        <begin position="268"/>
        <end position="287"/>
    </location>
</feature>
<evidence type="ECO:0000313" key="12">
    <source>
        <dbReference type="Proteomes" id="UP000182100"/>
    </source>
</evidence>
<dbReference type="Pfam" id="PF07690">
    <property type="entry name" value="MFS_1"/>
    <property type="match status" value="1"/>
</dbReference>
<keyword evidence="6 9" id="KW-0472">Membrane</keyword>
<dbReference type="Proteomes" id="UP000182100">
    <property type="component" value="Unassembled WGS sequence"/>
</dbReference>
<protein>
    <recommendedName>
        <fullName evidence="8">Multidrug efflux pump Tap</fullName>
    </recommendedName>
</protein>
<feature type="transmembrane region" description="Helical" evidence="9">
    <location>
        <begin position="323"/>
        <end position="345"/>
    </location>
</feature>
<comment type="subcellular location">
    <subcellularLocation>
        <location evidence="1">Cell inner membrane</location>
        <topology evidence="1">Multi-pass membrane protein</topology>
    </subcellularLocation>
</comment>
<evidence type="ECO:0000259" key="10">
    <source>
        <dbReference type="PROSITE" id="PS50850"/>
    </source>
</evidence>
<feature type="transmembrane region" description="Helical" evidence="9">
    <location>
        <begin position="167"/>
        <end position="187"/>
    </location>
</feature>
<feature type="transmembrane region" description="Helical" evidence="9">
    <location>
        <begin position="233"/>
        <end position="256"/>
    </location>
</feature>
<dbReference type="CDD" id="cd06173">
    <property type="entry name" value="MFS_MefA_like"/>
    <property type="match status" value="1"/>
</dbReference>
<evidence type="ECO:0000256" key="3">
    <source>
        <dbReference type="ARBA" id="ARBA00022475"/>
    </source>
</evidence>
<feature type="transmembrane region" description="Helical" evidence="9">
    <location>
        <begin position="386"/>
        <end position="405"/>
    </location>
</feature>
<evidence type="ECO:0000256" key="4">
    <source>
        <dbReference type="ARBA" id="ARBA00022692"/>
    </source>
</evidence>
<feature type="transmembrane region" description="Helical" evidence="9">
    <location>
        <begin position="99"/>
        <end position="119"/>
    </location>
</feature>
<dbReference type="PROSITE" id="PS50850">
    <property type="entry name" value="MFS"/>
    <property type="match status" value="1"/>
</dbReference>
<keyword evidence="3" id="KW-1003">Cell membrane</keyword>
<evidence type="ECO:0000256" key="6">
    <source>
        <dbReference type="ARBA" id="ARBA00023136"/>
    </source>
</evidence>
<feature type="transmembrane region" description="Helical" evidence="9">
    <location>
        <begin position="41"/>
        <end position="63"/>
    </location>
</feature>
<evidence type="ECO:0000256" key="5">
    <source>
        <dbReference type="ARBA" id="ARBA00022989"/>
    </source>
</evidence>
<gene>
    <name evidence="11" type="ORF">SAMN05216505_1193</name>
</gene>
<comment type="similarity">
    <text evidence="7">Belongs to the major facilitator superfamily. Drug:H(+) antiporter-3 (DHA3) (TC 2.A.1.21) family.</text>
</comment>
<dbReference type="InterPro" id="IPR020846">
    <property type="entry name" value="MFS_dom"/>
</dbReference>
<evidence type="ECO:0000256" key="7">
    <source>
        <dbReference type="ARBA" id="ARBA00038075"/>
    </source>
</evidence>
<keyword evidence="2" id="KW-0813">Transport</keyword>
<dbReference type="GO" id="GO:0022857">
    <property type="term" value="F:transmembrane transporter activity"/>
    <property type="evidence" value="ECO:0007669"/>
    <property type="project" value="InterPro"/>
</dbReference>
<dbReference type="Gene3D" id="1.20.1250.20">
    <property type="entry name" value="MFS general substrate transporter like domains"/>
    <property type="match status" value="1"/>
</dbReference>
<dbReference type="AlphaFoldDB" id="A0A1G7ALI4"/>
<evidence type="ECO:0000256" key="8">
    <source>
        <dbReference type="ARBA" id="ARBA00040914"/>
    </source>
</evidence>
<feature type="domain" description="Major facilitator superfamily (MFS) profile" evidence="10">
    <location>
        <begin position="7"/>
        <end position="410"/>
    </location>
</feature>
<keyword evidence="5 9" id="KW-1133">Transmembrane helix</keyword>
<sequence length="429" mass="43158">MRSSNGGFTALLASTLFSGIGNAMAAVGLPWLVLEQAGKASSAGLVAAAGSLPLIAGIVFGGVLVDKMGRLRTSVVSDLLSAVSVLLIAVLYLEGRLPLPVLVTLVVVGAVFDQSGIIAKVALVADYARSGGLSPQRANALYAAVAGLSVTCGPGLAGLLIGVTGVGWMLCATTVLPALAAVLTLAVRRAVPARPETAHEPLPAPAGGSAALAFRRHLAYAAEGFSVVRRSRLLRVLATLSFGFCIGSLPVQNIALPQYFQAQGRPEVLGLFLLCTSTGGIVGALAFGGLSRRATMRTLFVSAIVGSNVLLFALATLPDTLPLLVLATALGLIAGPITPIFNIALQAGVPAEVLGRALSVFTATACVAAPVGYVICGPLIDAFGAGAALLLLAMAMVPISLVALCSPALRTLDSPPLPAAPRAVAGQPD</sequence>
<evidence type="ECO:0000256" key="2">
    <source>
        <dbReference type="ARBA" id="ARBA00022448"/>
    </source>
</evidence>
<dbReference type="InterPro" id="IPR011701">
    <property type="entry name" value="MFS"/>
</dbReference>
<keyword evidence="12" id="KW-1185">Reference proteome</keyword>
<evidence type="ECO:0000256" key="9">
    <source>
        <dbReference type="SAM" id="Phobius"/>
    </source>
</evidence>
<keyword evidence="4 9" id="KW-0812">Transmembrane</keyword>
<feature type="transmembrane region" description="Helical" evidence="9">
    <location>
        <begin position="357"/>
        <end position="380"/>
    </location>
</feature>
<accession>A0A1G7ALI4</accession>
<name>A0A1G7ALI4_9ACTN</name>
<dbReference type="EMBL" id="FMZK01000019">
    <property type="protein sequence ID" value="SDE15691.1"/>
    <property type="molecule type" value="Genomic_DNA"/>
</dbReference>
<dbReference type="InterPro" id="IPR036259">
    <property type="entry name" value="MFS_trans_sf"/>
</dbReference>
<proteinExistence type="inferred from homology"/>
<feature type="transmembrane region" description="Helical" evidence="9">
    <location>
        <begin position="299"/>
        <end position="317"/>
    </location>
</feature>
<feature type="transmembrane region" description="Helical" evidence="9">
    <location>
        <begin position="75"/>
        <end position="93"/>
    </location>
</feature>
<dbReference type="PANTHER" id="PTHR23513">
    <property type="entry name" value="INTEGRAL MEMBRANE EFFLUX PROTEIN-RELATED"/>
    <property type="match status" value="1"/>
</dbReference>
<evidence type="ECO:0000256" key="1">
    <source>
        <dbReference type="ARBA" id="ARBA00004429"/>
    </source>
</evidence>
<dbReference type="RefSeq" id="WP_055574665.1">
    <property type="nucleotide sequence ID" value="NZ_FMZK01000019.1"/>
</dbReference>
<organism evidence="11 12">
    <name type="scientific">Streptomyces prasinopilosus</name>
    <dbReference type="NCBI Taxonomy" id="67344"/>
    <lineage>
        <taxon>Bacteria</taxon>
        <taxon>Bacillati</taxon>
        <taxon>Actinomycetota</taxon>
        <taxon>Actinomycetes</taxon>
        <taxon>Kitasatosporales</taxon>
        <taxon>Streptomycetaceae</taxon>
        <taxon>Streptomyces</taxon>
    </lineage>
</organism>
<dbReference type="GO" id="GO:0005886">
    <property type="term" value="C:plasma membrane"/>
    <property type="evidence" value="ECO:0007669"/>
    <property type="project" value="UniProtKB-SubCell"/>
</dbReference>
<dbReference type="PANTHER" id="PTHR23513:SF9">
    <property type="entry name" value="ENTEROBACTIN EXPORTER ENTS"/>
    <property type="match status" value="1"/>
</dbReference>
<reference evidence="12" key="1">
    <citation type="submission" date="2016-10" db="EMBL/GenBank/DDBJ databases">
        <authorList>
            <person name="Varghese N."/>
            <person name="Submissions S."/>
        </authorList>
    </citation>
    <scope>NUCLEOTIDE SEQUENCE [LARGE SCALE GENOMIC DNA]</scope>
    <source>
        <strain evidence="12">CGMCC 4.3504</strain>
    </source>
</reference>
<dbReference type="SUPFAM" id="SSF103473">
    <property type="entry name" value="MFS general substrate transporter"/>
    <property type="match status" value="1"/>
</dbReference>
<feature type="transmembrane region" description="Helical" evidence="9">
    <location>
        <begin position="140"/>
        <end position="161"/>
    </location>
</feature>
<evidence type="ECO:0000313" key="11">
    <source>
        <dbReference type="EMBL" id="SDE15691.1"/>
    </source>
</evidence>